<evidence type="ECO:0000313" key="5">
    <source>
        <dbReference type="Proteomes" id="UP000192599"/>
    </source>
</evidence>
<dbReference type="Proteomes" id="UP000238281">
    <property type="component" value="Unassembled WGS sequence"/>
</dbReference>
<dbReference type="AlphaFoldDB" id="A0A1V9VCJ2"/>
<evidence type="ECO:0000313" key="1">
    <source>
        <dbReference type="EMBL" id="OQR41765.1"/>
    </source>
</evidence>
<dbReference type="EMBL" id="CP060693">
    <property type="protein sequence ID" value="QNM89959.1"/>
    <property type="molecule type" value="Genomic_DNA"/>
</dbReference>
<reference evidence="1 5" key="1">
    <citation type="submission" date="2017-04" db="EMBL/GenBank/DDBJ databases">
        <title>Accumulation and expression of multiple antibiotic resistance genes in Arcobacter cryaerophilus that thrives in sewage.</title>
        <authorList>
            <person name="Millar J.A."/>
            <person name="Raghavan R."/>
        </authorList>
    </citation>
    <scope>NUCLEOTIDE SEQUENCE [LARGE SCALE GENOMIC DNA]</scope>
    <source>
        <strain evidence="1 5">AZT-1</strain>
    </source>
</reference>
<organism evidence="1 5">
    <name type="scientific">Aliarcobacter cryaerophilus</name>
    <dbReference type="NCBI Taxonomy" id="28198"/>
    <lineage>
        <taxon>Bacteria</taxon>
        <taxon>Pseudomonadati</taxon>
        <taxon>Campylobacterota</taxon>
        <taxon>Epsilonproteobacteria</taxon>
        <taxon>Campylobacterales</taxon>
        <taxon>Arcobacteraceae</taxon>
        <taxon>Aliarcobacter</taxon>
    </lineage>
</organism>
<protein>
    <submittedName>
        <fullName evidence="1">Uncharacterized protein</fullName>
    </submittedName>
</protein>
<evidence type="ECO:0000313" key="3">
    <source>
        <dbReference type="EMBL" id="QNM89959.1"/>
    </source>
</evidence>
<reference evidence="2 6" key="2">
    <citation type="submission" date="2017-09" db="EMBL/GenBank/DDBJ databases">
        <title>Reassesment of A. cryaerophilus.</title>
        <authorList>
            <person name="Perez-Cataluna A."/>
            <person name="Collado L."/>
            <person name="Salgado O."/>
            <person name="Lefinanco V."/>
            <person name="Figueras M.J."/>
        </authorList>
    </citation>
    <scope>NUCLEOTIDE SEQUENCE [LARGE SCALE GENOMIC DNA]</scope>
    <source>
        <strain evidence="2 6">LMG 10210</strain>
    </source>
</reference>
<dbReference type="EMBL" id="LNTC01000029">
    <property type="protein sequence ID" value="OQR41765.1"/>
    <property type="molecule type" value="Genomic_DNA"/>
</dbReference>
<dbReference type="Proteomes" id="UP000515842">
    <property type="component" value="Chromosome"/>
</dbReference>
<dbReference type="Proteomes" id="UP001164100">
    <property type="component" value="Chromosome"/>
</dbReference>
<dbReference type="Proteomes" id="UP000192599">
    <property type="component" value="Unassembled WGS sequence"/>
</dbReference>
<evidence type="ECO:0000313" key="2">
    <source>
        <dbReference type="EMBL" id="PRM95840.1"/>
    </source>
</evidence>
<proteinExistence type="predicted"/>
<dbReference type="EMBL" id="NXGE01000001">
    <property type="protein sequence ID" value="PRM95840.1"/>
    <property type="molecule type" value="Genomic_DNA"/>
</dbReference>
<dbReference type="RefSeq" id="WP_066157009.1">
    <property type="nucleotide sequence ID" value="NZ_CP060264.1"/>
</dbReference>
<gene>
    <name evidence="1" type="ORF">AS859_03750</name>
    <name evidence="2" type="ORF">CJ673_02880</name>
    <name evidence="3" type="ORF">HOO34_10110</name>
    <name evidence="4" type="ORF">NGX11_09600</name>
</gene>
<dbReference type="EMBL" id="CP099556">
    <property type="protein sequence ID" value="UYF43137.1"/>
    <property type="molecule type" value="Genomic_DNA"/>
</dbReference>
<accession>A0A1V9VCJ2</accession>
<evidence type="ECO:0000313" key="7">
    <source>
        <dbReference type="Proteomes" id="UP000515842"/>
    </source>
</evidence>
<reference evidence="3 7" key="3">
    <citation type="journal article" date="2020" name="Front. Microbiol.">
        <title>Genomic Analysis and Antimicrobial Resistance of Aliarcobacter cryaerophilus Strains From German Water Poultry.</title>
        <authorList>
            <person name="Muller E."/>
            <person name="Hotzel H."/>
            <person name="Ahlers C."/>
            <person name="Hanel I."/>
            <person name="Tomaso H."/>
            <person name="Abdel-Glil M.Y."/>
        </authorList>
    </citation>
    <scope>NUCLEOTIDE SEQUENCE [LARGE SCALE GENOMIC DNA]</scope>
    <source>
        <strain evidence="3 7">16CS1285-4</strain>
    </source>
</reference>
<sequence length="168" mass="20299">MILNISKIKTEALLLFCRDLINTYKDVKPKTKSDLDLYYEFETINSDILKQLSNILYEPKYYIDNQKNFRVKAILKCYNFISKELEKNLKQNEEFNPSLLYFSILALWFKELNKESTSKEFIFFTLYPYSFIYDKFLIKMSDVEYKIMNIKMIELSEIIVSKYDRLTL</sequence>
<evidence type="ECO:0000313" key="6">
    <source>
        <dbReference type="Proteomes" id="UP000238281"/>
    </source>
</evidence>
<reference evidence="4" key="4">
    <citation type="journal article" date="2022" name="Front. Microbiol.">
        <title>Species classification and novel plasmid identifications in Arcobacter cryaerophilus and Arcobacter cryaerophilus-like organisms.</title>
        <authorList>
            <person name="Zhou G."/>
            <person name="Wang M."/>
            <person name="Wang H."/>
            <person name="Chen X."/>
            <person name="Gu Y."/>
            <person name="Shao Z."/>
            <person name="Zhang J."/>
            <person name="Zhang M."/>
        </authorList>
    </citation>
    <scope>NUCLEOTIDE SEQUENCE</scope>
    <source>
        <strain evidence="4">ICDCAC48</strain>
    </source>
</reference>
<name>A0A1V9VCJ2_9BACT</name>
<dbReference type="STRING" id="28198.GCA_001572855_01565"/>
<evidence type="ECO:0000313" key="4">
    <source>
        <dbReference type="EMBL" id="UYF43137.1"/>
    </source>
</evidence>